<evidence type="ECO:0000256" key="5">
    <source>
        <dbReference type="ARBA" id="ARBA00022989"/>
    </source>
</evidence>
<keyword evidence="6 7" id="KW-0472">Membrane</keyword>
<dbReference type="Pfam" id="PF07681">
    <property type="entry name" value="DoxX"/>
    <property type="match status" value="1"/>
</dbReference>
<dbReference type="Proteomes" id="UP000574690">
    <property type="component" value="Unassembled WGS sequence"/>
</dbReference>
<evidence type="ECO:0000256" key="6">
    <source>
        <dbReference type="ARBA" id="ARBA00023136"/>
    </source>
</evidence>
<comment type="similarity">
    <text evidence="2">Belongs to the DoxX family.</text>
</comment>
<evidence type="ECO:0000256" key="1">
    <source>
        <dbReference type="ARBA" id="ARBA00004651"/>
    </source>
</evidence>
<dbReference type="EMBL" id="JABFXE010000229">
    <property type="protein sequence ID" value="NUQ87882.1"/>
    <property type="molecule type" value="Genomic_DNA"/>
</dbReference>
<dbReference type="GO" id="GO:0005886">
    <property type="term" value="C:plasma membrane"/>
    <property type="evidence" value="ECO:0007669"/>
    <property type="project" value="UniProtKB-SubCell"/>
</dbReference>
<sequence>MGGNVIARLQPIGLLIGRVALGVVFIAHGWQKWSTNGIDATAQGFEGMGIPAPTLSAYFAATTELVGGFLLIAGALLPLVGLALAAVMLGAMYFVHLDGGFFSMNGGYEYVLTLAVFAIAIGFSGGGLLALDSLWLNRKKDEKAAEPAAATA</sequence>
<dbReference type="InterPro" id="IPR032808">
    <property type="entry name" value="DoxX"/>
</dbReference>
<evidence type="ECO:0000256" key="4">
    <source>
        <dbReference type="ARBA" id="ARBA00022692"/>
    </source>
</evidence>
<comment type="subcellular location">
    <subcellularLocation>
        <location evidence="1">Cell membrane</location>
        <topology evidence="1">Multi-pass membrane protein</topology>
    </subcellularLocation>
</comment>
<evidence type="ECO:0000256" key="2">
    <source>
        <dbReference type="ARBA" id="ARBA00006679"/>
    </source>
</evidence>
<keyword evidence="5 7" id="KW-1133">Transmembrane helix</keyword>
<evidence type="ECO:0000256" key="7">
    <source>
        <dbReference type="SAM" id="Phobius"/>
    </source>
</evidence>
<protein>
    <submittedName>
        <fullName evidence="8">DoxX family protein</fullName>
    </submittedName>
</protein>
<evidence type="ECO:0000313" key="9">
    <source>
        <dbReference type="Proteomes" id="UP000574690"/>
    </source>
</evidence>
<evidence type="ECO:0000313" key="8">
    <source>
        <dbReference type="EMBL" id="NUQ87882.1"/>
    </source>
</evidence>
<organism evidence="8 9">
    <name type="scientific">Glycomyces artemisiae</name>
    <dbReference type="NCBI Taxonomy" id="1076443"/>
    <lineage>
        <taxon>Bacteria</taxon>
        <taxon>Bacillati</taxon>
        <taxon>Actinomycetota</taxon>
        <taxon>Actinomycetes</taxon>
        <taxon>Glycomycetales</taxon>
        <taxon>Glycomycetaceae</taxon>
        <taxon>Glycomyces</taxon>
    </lineage>
</organism>
<name>A0A850CA54_9ACTN</name>
<dbReference type="InterPro" id="IPR051907">
    <property type="entry name" value="DoxX-like_oxidoreductase"/>
</dbReference>
<gene>
    <name evidence="8" type="ORF">HOQ43_05410</name>
</gene>
<dbReference type="PANTHER" id="PTHR33452:SF1">
    <property type="entry name" value="INNER MEMBRANE PROTEIN YPHA-RELATED"/>
    <property type="match status" value="1"/>
</dbReference>
<accession>A0A850CA54</accession>
<feature type="transmembrane region" description="Helical" evidence="7">
    <location>
        <begin position="108"/>
        <end position="131"/>
    </location>
</feature>
<keyword evidence="3" id="KW-1003">Cell membrane</keyword>
<reference evidence="8 9" key="1">
    <citation type="submission" date="2020-05" db="EMBL/GenBank/DDBJ databases">
        <title>DNA-SIP metagenomic assembled genomes.</title>
        <authorList>
            <person name="Yu J."/>
        </authorList>
    </citation>
    <scope>NUCLEOTIDE SEQUENCE [LARGE SCALE GENOMIC DNA]</scope>
    <source>
        <strain evidence="8">Bin5.27</strain>
    </source>
</reference>
<proteinExistence type="inferred from homology"/>
<comment type="caution">
    <text evidence="8">The sequence shown here is derived from an EMBL/GenBank/DDBJ whole genome shotgun (WGS) entry which is preliminary data.</text>
</comment>
<dbReference type="AlphaFoldDB" id="A0A850CA54"/>
<keyword evidence="4 7" id="KW-0812">Transmembrane</keyword>
<dbReference type="PANTHER" id="PTHR33452">
    <property type="entry name" value="OXIDOREDUCTASE CATD-RELATED"/>
    <property type="match status" value="1"/>
</dbReference>
<evidence type="ECO:0000256" key="3">
    <source>
        <dbReference type="ARBA" id="ARBA00022475"/>
    </source>
</evidence>
<feature type="transmembrane region" description="Helical" evidence="7">
    <location>
        <begin position="12"/>
        <end position="30"/>
    </location>
</feature>